<dbReference type="Proteomes" id="UP000054630">
    <property type="component" value="Unassembled WGS sequence"/>
</dbReference>
<evidence type="ECO:0000313" key="3">
    <source>
        <dbReference type="EMBL" id="KRX13374.1"/>
    </source>
</evidence>
<dbReference type="OrthoDB" id="5846381at2759"/>
<evidence type="ECO:0000313" key="4">
    <source>
        <dbReference type="Proteomes" id="UP000054630"/>
    </source>
</evidence>
<proteinExistence type="predicted"/>
<keyword evidence="1" id="KW-0812">Transmembrane</keyword>
<gene>
    <name evidence="2" type="ORF">T07_10225</name>
    <name evidence="3" type="ORF">T07_4059</name>
</gene>
<keyword evidence="1" id="KW-0472">Membrane</keyword>
<dbReference type="EMBL" id="JYDL01000206">
    <property type="protein sequence ID" value="KRX13374.1"/>
    <property type="molecule type" value="Genomic_DNA"/>
</dbReference>
<feature type="transmembrane region" description="Helical" evidence="1">
    <location>
        <begin position="35"/>
        <end position="54"/>
    </location>
</feature>
<protein>
    <submittedName>
        <fullName evidence="2">Uncharacterized protein</fullName>
    </submittedName>
</protein>
<keyword evidence="4" id="KW-1185">Reference proteome</keyword>
<evidence type="ECO:0000313" key="2">
    <source>
        <dbReference type="EMBL" id="KRX12563.1"/>
    </source>
</evidence>
<dbReference type="EMBL" id="JYDL01000335">
    <property type="protein sequence ID" value="KRX12563.1"/>
    <property type="molecule type" value="Genomic_DNA"/>
</dbReference>
<keyword evidence="1" id="KW-1133">Transmembrane helix</keyword>
<dbReference type="AlphaFoldDB" id="A0A0V0RDH8"/>
<evidence type="ECO:0000256" key="1">
    <source>
        <dbReference type="SAM" id="Phobius"/>
    </source>
</evidence>
<comment type="caution">
    <text evidence="2">The sequence shown here is derived from an EMBL/GenBank/DDBJ whole genome shotgun (WGS) entry which is preliminary data.</text>
</comment>
<sequence length="184" mass="21390">MKVAGLDSDARECPLHCSAEKILDSFHVYNSRTSAVMKLICLFALVIATSAFSIQKQTASKKNYNFKAEKEAVIAQLDQRFDGYREHCYPLPGDGCRCQEIVQNAKVSKEYKTDFECKTDEKRQRLCEDTKCKTQFQKINRCRTQEKCGQEKWAPYETCLKECMKIQYTTSKQKVKQYVSIYRI</sequence>
<name>A0A0V0RDH8_9BILA</name>
<accession>A0A0V0RDH8</accession>
<reference evidence="2 4" key="1">
    <citation type="submission" date="2015-01" db="EMBL/GenBank/DDBJ databases">
        <title>Evolution of Trichinella species and genotypes.</title>
        <authorList>
            <person name="Korhonen P.K."/>
            <person name="Edoardo P."/>
            <person name="Giuseppe L.R."/>
            <person name="Gasser R.B."/>
        </authorList>
    </citation>
    <scope>NUCLEOTIDE SEQUENCE [LARGE SCALE GENOMIC DNA]</scope>
    <source>
        <strain evidence="2">ISS37</strain>
    </source>
</reference>
<organism evidence="2 4">
    <name type="scientific">Trichinella nelsoni</name>
    <dbReference type="NCBI Taxonomy" id="6336"/>
    <lineage>
        <taxon>Eukaryota</taxon>
        <taxon>Metazoa</taxon>
        <taxon>Ecdysozoa</taxon>
        <taxon>Nematoda</taxon>
        <taxon>Enoplea</taxon>
        <taxon>Dorylaimia</taxon>
        <taxon>Trichinellida</taxon>
        <taxon>Trichinellidae</taxon>
        <taxon>Trichinella</taxon>
    </lineage>
</organism>